<dbReference type="AlphaFoldDB" id="A0A0F9EMW6"/>
<accession>A0A0F9EMW6</accession>
<proteinExistence type="predicted"/>
<evidence type="ECO:0000313" key="1">
    <source>
        <dbReference type="EMBL" id="KKL75394.1"/>
    </source>
</evidence>
<protein>
    <submittedName>
        <fullName evidence="1">Uncharacterized protein</fullName>
    </submittedName>
</protein>
<comment type="caution">
    <text evidence="1">The sequence shown here is derived from an EMBL/GenBank/DDBJ whole genome shotgun (WGS) entry which is preliminary data.</text>
</comment>
<feature type="non-terminal residue" evidence="1">
    <location>
        <position position="678"/>
    </location>
</feature>
<reference evidence="1" key="1">
    <citation type="journal article" date="2015" name="Nature">
        <title>Complex archaea that bridge the gap between prokaryotes and eukaryotes.</title>
        <authorList>
            <person name="Spang A."/>
            <person name="Saw J.H."/>
            <person name="Jorgensen S.L."/>
            <person name="Zaremba-Niedzwiedzka K."/>
            <person name="Martijn J."/>
            <person name="Lind A.E."/>
            <person name="van Eijk R."/>
            <person name="Schleper C."/>
            <person name="Guy L."/>
            <person name="Ettema T.J."/>
        </authorList>
    </citation>
    <scope>NUCLEOTIDE SEQUENCE</scope>
</reference>
<dbReference type="EMBL" id="LAZR01024362">
    <property type="protein sequence ID" value="KKL75394.1"/>
    <property type="molecule type" value="Genomic_DNA"/>
</dbReference>
<name>A0A0F9EMW6_9ZZZZ</name>
<sequence length="678" mass="77503">MKLPLSDESFRPTWATTGDNFIQTISFGDTFPNTIQNSEIVFDSAIESGGNFFINNPNNPNFAKDGTEAENNFIRYYDTTPGKYQANKFSLKGLVIDPNNFYTSNDTNFPIVDLTSDQFVPAIFSEYINSNGEIKLKILSNNQEGPGNLAFLSVGNFQTRTLANTLYLNYDEFELASASEHIKVTDSGLELNGTSGIRTIQETAGLKFNEIFLGNDWQLPDIPVNFNVVDTDALLQETYVRELHPTTNYDLPQYQDELKVRYNYDTNKKYVSDYDLLFGYDAGVNSINDLKFNDDGESLDFNSKYSPQLGLRLLLFDFGYNFNLLEYTEYTFQVEIKADSGTIDMLRIFYYDEDDNSVNKDYYNIGTSFSTIFTINSITSNTNNQRIYFALDDTTSFGVEIDYAWLKPKQDKVYSYMELKDSEYLTNYEDSSKLTFTSNYGVYPTTIEVYKTESYSIPPVWTTRPSMTSFISSNLINQGSIFDLDLNYPRNGFIGLKTLDFGIVFDSGFVTRTDTLSKFYQGLGMVYIQTDTNDQLMKIISPVYTNDITTDYGDKVQIRIQANTDDPVYLKFYDDILGETESIQIIQNGNTNFNEQVIQLPITEGILFDQIGLTVELDDKEFVILHSVSIASAEQQDFELETIISSYSFDSFTYNEETNILNSPKETYSEDEIYWTIE</sequence>
<organism evidence="1">
    <name type="scientific">marine sediment metagenome</name>
    <dbReference type="NCBI Taxonomy" id="412755"/>
    <lineage>
        <taxon>unclassified sequences</taxon>
        <taxon>metagenomes</taxon>
        <taxon>ecological metagenomes</taxon>
    </lineage>
</organism>
<gene>
    <name evidence="1" type="ORF">LCGC14_2055330</name>
</gene>